<sequence length="226" mass="25788">MEVEGAAEGCLNEISDKACSIEEPMNKCIPDNQPPSENGCFDCNICLDFAMDPVVTLCGHLYCWPCIYKWLEINGGDTHQCPVCKAFLSRDALVPLYGRGNSSPQSPEIPKRPPSVCRPDNHFDINHHHYVHHNDYQYFSSDIPPYWPMETSVFRSTAGEVIEGIAVSILPWMFRDRNSIYYSRPQLMNASANNPRLRRQEMQAEISLHQLWSFLCCLAILCLLLF</sequence>
<comment type="caution">
    <text evidence="1">The sequence shown here is derived from an EMBL/GenBank/DDBJ whole genome shotgun (WGS) entry which is preliminary data.</text>
</comment>
<reference evidence="2" key="1">
    <citation type="journal article" date="2022" name="Nat. Commun.">
        <title>Chromosome evolution and the genetic basis of agronomically important traits in greater yam.</title>
        <authorList>
            <person name="Bredeson J.V."/>
            <person name="Lyons J.B."/>
            <person name="Oniyinde I.O."/>
            <person name="Okereke N.R."/>
            <person name="Kolade O."/>
            <person name="Nnabue I."/>
            <person name="Nwadili C.O."/>
            <person name="Hribova E."/>
            <person name="Parker M."/>
            <person name="Nwogha J."/>
            <person name="Shu S."/>
            <person name="Carlson J."/>
            <person name="Kariba R."/>
            <person name="Muthemba S."/>
            <person name="Knop K."/>
            <person name="Barton G.J."/>
            <person name="Sherwood A.V."/>
            <person name="Lopez-Montes A."/>
            <person name="Asiedu R."/>
            <person name="Jamnadass R."/>
            <person name="Muchugi A."/>
            <person name="Goodstein D."/>
            <person name="Egesi C.N."/>
            <person name="Featherston J."/>
            <person name="Asfaw A."/>
            <person name="Simpson G.G."/>
            <person name="Dolezel J."/>
            <person name="Hendre P.S."/>
            <person name="Van Deynze A."/>
            <person name="Kumar P.L."/>
            <person name="Obidiegwu J.E."/>
            <person name="Bhattacharjee R."/>
            <person name="Rokhsar D.S."/>
        </authorList>
    </citation>
    <scope>NUCLEOTIDE SEQUENCE [LARGE SCALE GENOMIC DNA]</scope>
    <source>
        <strain evidence="2">cv. TDa95/00328</strain>
    </source>
</reference>
<evidence type="ECO:0000313" key="1">
    <source>
        <dbReference type="EMBL" id="KAH7669431.1"/>
    </source>
</evidence>
<dbReference type="EMBL" id="CM037021">
    <property type="protein sequence ID" value="KAH7669431.1"/>
    <property type="molecule type" value="Genomic_DNA"/>
</dbReference>
<proteinExistence type="predicted"/>
<name>A0ACB7V7U3_DIOAL</name>
<gene>
    <name evidence="1" type="ORF">IHE45_11G077000</name>
</gene>
<accession>A0ACB7V7U3</accession>
<dbReference type="Proteomes" id="UP000827976">
    <property type="component" value="Chromosome 11"/>
</dbReference>
<evidence type="ECO:0000313" key="2">
    <source>
        <dbReference type="Proteomes" id="UP000827976"/>
    </source>
</evidence>
<organism evidence="1 2">
    <name type="scientific">Dioscorea alata</name>
    <name type="common">Purple yam</name>
    <dbReference type="NCBI Taxonomy" id="55571"/>
    <lineage>
        <taxon>Eukaryota</taxon>
        <taxon>Viridiplantae</taxon>
        <taxon>Streptophyta</taxon>
        <taxon>Embryophyta</taxon>
        <taxon>Tracheophyta</taxon>
        <taxon>Spermatophyta</taxon>
        <taxon>Magnoliopsida</taxon>
        <taxon>Liliopsida</taxon>
        <taxon>Dioscoreales</taxon>
        <taxon>Dioscoreaceae</taxon>
        <taxon>Dioscorea</taxon>
    </lineage>
</organism>
<protein>
    <submittedName>
        <fullName evidence="1">E3 ubiquitin-protein ligase RNF5 protein</fullName>
    </submittedName>
</protein>
<keyword evidence="2" id="KW-1185">Reference proteome</keyword>